<feature type="region of interest" description="Disordered" evidence="1">
    <location>
        <begin position="1"/>
        <end position="28"/>
    </location>
</feature>
<dbReference type="EMBL" id="CP000155">
    <property type="protein sequence ID" value="ABC33181.1"/>
    <property type="molecule type" value="Genomic_DNA"/>
</dbReference>
<sequence>MLKGLVTMTDKKKNETPNKPAYVPRFKPTPENIKKVADAFERARKDAEKNGHKWTMIVY</sequence>
<proteinExistence type="predicted"/>
<dbReference type="Proteomes" id="UP000000238">
    <property type="component" value="Chromosome"/>
</dbReference>
<dbReference type="HOGENOM" id="CLU_2954109_0_0_6"/>
<accession>Q2S843</accession>
<dbReference type="AlphaFoldDB" id="Q2S843"/>
<name>Q2S843_HAHCH</name>
<evidence type="ECO:0000313" key="3">
    <source>
        <dbReference type="Proteomes" id="UP000000238"/>
    </source>
</evidence>
<protein>
    <submittedName>
        <fullName evidence="2">Uncharacterized protein</fullName>
    </submittedName>
</protein>
<dbReference type="STRING" id="349521.HCH_06542"/>
<evidence type="ECO:0000313" key="2">
    <source>
        <dbReference type="EMBL" id="ABC33181.1"/>
    </source>
</evidence>
<reference evidence="2 3" key="1">
    <citation type="journal article" date="2005" name="Nucleic Acids Res.">
        <title>Genomic blueprint of Hahella chejuensis, a marine microbe producing an algicidal agent.</title>
        <authorList>
            <person name="Jeong H."/>
            <person name="Yim J.H."/>
            <person name="Lee C."/>
            <person name="Choi S.-H."/>
            <person name="Park Y.K."/>
            <person name="Yoon S.H."/>
            <person name="Hur C.-G."/>
            <person name="Kang H.-Y."/>
            <person name="Kim D."/>
            <person name="Lee H.H."/>
            <person name="Park K.H."/>
            <person name="Park S.-H."/>
            <person name="Park H.-S."/>
            <person name="Lee H.K."/>
            <person name="Oh T.K."/>
            <person name="Kim J.F."/>
        </authorList>
    </citation>
    <scope>NUCLEOTIDE SEQUENCE [LARGE SCALE GENOMIC DNA]</scope>
    <source>
        <strain evidence="2 3">KCTC 2396</strain>
    </source>
</reference>
<evidence type="ECO:0000256" key="1">
    <source>
        <dbReference type="SAM" id="MobiDB-lite"/>
    </source>
</evidence>
<keyword evidence="3" id="KW-1185">Reference proteome</keyword>
<gene>
    <name evidence="2" type="ordered locus">HCH_06542</name>
</gene>
<organism evidence="2 3">
    <name type="scientific">Hahella chejuensis (strain KCTC 2396)</name>
    <dbReference type="NCBI Taxonomy" id="349521"/>
    <lineage>
        <taxon>Bacteria</taxon>
        <taxon>Pseudomonadati</taxon>
        <taxon>Pseudomonadota</taxon>
        <taxon>Gammaproteobacteria</taxon>
        <taxon>Oceanospirillales</taxon>
        <taxon>Hahellaceae</taxon>
        <taxon>Hahella</taxon>
    </lineage>
</organism>
<dbReference type="KEGG" id="hch:HCH_06542"/>